<dbReference type="EMBL" id="OVEO01000006">
    <property type="protein sequence ID" value="SPQ96970.1"/>
    <property type="molecule type" value="Genomic_DNA"/>
</dbReference>
<accession>A0A0G4J5B1</accession>
<keyword evidence="3" id="KW-0496">Mitochondrion</keyword>
<protein>
    <submittedName>
        <fullName evidence="2">Uncharacterized protein</fullName>
    </submittedName>
</protein>
<dbReference type="EMBL" id="CDSF01000129">
    <property type="protein sequence ID" value="CEP02481.1"/>
    <property type="molecule type" value="Genomic_DNA"/>
</dbReference>
<evidence type="ECO:0000313" key="5">
    <source>
        <dbReference type="Proteomes" id="UP000290189"/>
    </source>
</evidence>
<reference evidence="3 5" key="2">
    <citation type="submission" date="2018-03" db="EMBL/GenBank/DDBJ databases">
        <authorList>
            <person name="Fogelqvist J."/>
        </authorList>
    </citation>
    <scope>NUCLEOTIDE SEQUENCE [LARGE SCALE GENOMIC DNA]</scope>
</reference>
<evidence type="ECO:0000313" key="3">
    <source>
        <dbReference type="EMBL" id="SPQ96970.1"/>
    </source>
</evidence>
<dbReference type="Proteomes" id="UP000039324">
    <property type="component" value="Unassembled WGS sequence"/>
</dbReference>
<keyword evidence="4" id="KW-1185">Reference proteome</keyword>
<organism evidence="2 4">
    <name type="scientific">Plasmodiophora brassicae</name>
    <name type="common">Clubroot disease agent</name>
    <dbReference type="NCBI Taxonomy" id="37360"/>
    <lineage>
        <taxon>Eukaryota</taxon>
        <taxon>Sar</taxon>
        <taxon>Rhizaria</taxon>
        <taxon>Endomyxa</taxon>
        <taxon>Phytomyxea</taxon>
        <taxon>Plasmodiophorida</taxon>
        <taxon>Plasmodiophoridae</taxon>
        <taxon>Plasmodiophora</taxon>
    </lineage>
</organism>
<reference evidence="2 4" key="1">
    <citation type="submission" date="2015-02" db="EMBL/GenBank/DDBJ databases">
        <authorList>
            <person name="Chooi Y.-H."/>
        </authorList>
    </citation>
    <scope>NUCLEOTIDE SEQUENCE [LARGE SCALE GENOMIC DNA]</scope>
    <source>
        <strain evidence="2">E3</strain>
    </source>
</reference>
<evidence type="ECO:0000256" key="1">
    <source>
        <dbReference type="SAM" id="MobiDB-lite"/>
    </source>
</evidence>
<evidence type="ECO:0000313" key="2">
    <source>
        <dbReference type="EMBL" id="CEP02481.1"/>
    </source>
</evidence>
<dbReference type="Proteomes" id="UP000290189">
    <property type="component" value="Unassembled WGS sequence"/>
</dbReference>
<feature type="compositionally biased region" description="Basic residues" evidence="1">
    <location>
        <begin position="211"/>
        <end position="241"/>
    </location>
</feature>
<sequence>MIRFLVFAWSVAVAVCTWAALAVLAWVADVLCDVAYLFLKVAFGDERADAWTAAVSEALVDRREDARARVEVRAGLTTTTSAPDMFVAIGHQLVERAFQGIVHFPPFVLLKETAKACATKARKPLDRCLVVGKFARDRLMDWHPVAHWTTSSSPAALVKYAVDKCAPAMAMLFDDAVADACKVRIMRLIGVTDRSAKAAAEEQQKHQPVANKRKRTTKNGKRGKCKGVSRKLPKMAKAVHV</sequence>
<dbReference type="AlphaFoldDB" id="A0A0G4J5B1"/>
<name>A0A0G4J5B1_PLABS</name>
<feature type="region of interest" description="Disordered" evidence="1">
    <location>
        <begin position="199"/>
        <end position="241"/>
    </location>
</feature>
<gene>
    <name evidence="2" type="ORF">PBRA_009065</name>
    <name evidence="3" type="ORF">PLBR_LOCUS4185</name>
</gene>
<proteinExistence type="predicted"/>
<geneLocation type="mitochondrion" evidence="3"/>
<evidence type="ECO:0000313" key="4">
    <source>
        <dbReference type="Proteomes" id="UP000039324"/>
    </source>
</evidence>